<gene>
    <name evidence="1" type="ORF">EV146_11061</name>
</gene>
<comment type="caution">
    <text evidence="1">The sequence shown here is derived from an EMBL/GenBank/DDBJ whole genome shotgun (WGS) entry which is preliminary data.</text>
</comment>
<dbReference type="RefSeq" id="WP_132009327.1">
    <property type="nucleotide sequence ID" value="NZ_JABUHM010000011.1"/>
</dbReference>
<proteinExistence type="predicted"/>
<dbReference type="EMBL" id="SLVV01000010">
    <property type="protein sequence ID" value="TCN22577.1"/>
    <property type="molecule type" value="Genomic_DNA"/>
</dbReference>
<dbReference type="AlphaFoldDB" id="A0A4R2B794"/>
<accession>A0A4R2B794</accession>
<evidence type="ECO:0000313" key="2">
    <source>
        <dbReference type="Proteomes" id="UP000295689"/>
    </source>
</evidence>
<evidence type="ECO:0000313" key="1">
    <source>
        <dbReference type="EMBL" id="TCN22577.1"/>
    </source>
</evidence>
<dbReference type="Proteomes" id="UP000295689">
    <property type="component" value="Unassembled WGS sequence"/>
</dbReference>
<keyword evidence="2" id="KW-1185">Reference proteome</keyword>
<sequence length="102" mass="12064">MNYICPVCGFDQLDQPAYDEYNDASFDICPCCRFQFGDDDDIEISEGVFMQREETHTIYRKKWIENGAEIFQPECYPQEFQLDGKVKKEHLIKQLKNINVIL</sequence>
<organism evidence="1 2">
    <name type="scientific">Mesobacillus foraminis</name>
    <dbReference type="NCBI Taxonomy" id="279826"/>
    <lineage>
        <taxon>Bacteria</taxon>
        <taxon>Bacillati</taxon>
        <taxon>Bacillota</taxon>
        <taxon>Bacilli</taxon>
        <taxon>Bacillales</taxon>
        <taxon>Bacillaceae</taxon>
        <taxon>Mesobacillus</taxon>
    </lineage>
</organism>
<protein>
    <recommendedName>
        <fullName evidence="3">Cysteine-rich CPCC</fullName>
    </recommendedName>
</protein>
<evidence type="ECO:0008006" key="3">
    <source>
        <dbReference type="Google" id="ProtNLM"/>
    </source>
</evidence>
<reference evidence="1 2" key="1">
    <citation type="journal article" date="2015" name="Stand. Genomic Sci.">
        <title>Genomic Encyclopedia of Bacterial and Archaeal Type Strains, Phase III: the genomes of soil and plant-associated and newly described type strains.</title>
        <authorList>
            <person name="Whitman W.B."/>
            <person name="Woyke T."/>
            <person name="Klenk H.P."/>
            <person name="Zhou Y."/>
            <person name="Lilburn T.G."/>
            <person name="Beck B.J."/>
            <person name="De Vos P."/>
            <person name="Vandamme P."/>
            <person name="Eisen J.A."/>
            <person name="Garrity G."/>
            <person name="Hugenholtz P."/>
            <person name="Kyrpides N.C."/>
        </authorList>
    </citation>
    <scope>NUCLEOTIDE SEQUENCE [LARGE SCALE GENOMIC DNA]</scope>
    <source>
        <strain evidence="1 2">CV53</strain>
    </source>
</reference>
<name>A0A4R2B794_9BACI</name>